<dbReference type="Proteomes" id="UP000785679">
    <property type="component" value="Unassembled WGS sequence"/>
</dbReference>
<feature type="compositionally biased region" description="Basic and acidic residues" evidence="1">
    <location>
        <begin position="292"/>
        <end position="340"/>
    </location>
</feature>
<feature type="compositionally biased region" description="Basic and acidic residues" evidence="1">
    <location>
        <begin position="106"/>
        <end position="150"/>
    </location>
</feature>
<feature type="compositionally biased region" description="Basic and acidic residues" evidence="1">
    <location>
        <begin position="430"/>
        <end position="458"/>
    </location>
</feature>
<feature type="compositionally biased region" description="Basic and acidic residues" evidence="1">
    <location>
        <begin position="252"/>
        <end position="262"/>
    </location>
</feature>
<comment type="caution">
    <text evidence="2">The sequence shown here is derived from an EMBL/GenBank/DDBJ whole genome shotgun (WGS) entry which is preliminary data.</text>
</comment>
<protein>
    <submittedName>
        <fullName evidence="2">Uncharacterized protein</fullName>
    </submittedName>
</protein>
<dbReference type="AlphaFoldDB" id="A0A8J8SXC0"/>
<proteinExistence type="predicted"/>
<evidence type="ECO:0000313" key="2">
    <source>
        <dbReference type="EMBL" id="TNV74120.1"/>
    </source>
</evidence>
<accession>A0A8J8SXC0</accession>
<evidence type="ECO:0000313" key="3">
    <source>
        <dbReference type="Proteomes" id="UP000785679"/>
    </source>
</evidence>
<feature type="compositionally biased region" description="Basic and acidic residues" evidence="1">
    <location>
        <begin position="163"/>
        <end position="176"/>
    </location>
</feature>
<evidence type="ECO:0000256" key="1">
    <source>
        <dbReference type="SAM" id="MobiDB-lite"/>
    </source>
</evidence>
<feature type="region of interest" description="Disordered" evidence="1">
    <location>
        <begin position="430"/>
        <end position="469"/>
    </location>
</feature>
<reference evidence="2" key="1">
    <citation type="submission" date="2019-06" db="EMBL/GenBank/DDBJ databases">
        <authorList>
            <person name="Zheng W."/>
        </authorList>
    </citation>
    <scope>NUCLEOTIDE SEQUENCE</scope>
    <source>
        <strain evidence="2">QDHG01</strain>
    </source>
</reference>
<keyword evidence="3" id="KW-1185">Reference proteome</keyword>
<sequence length="469" mass="54943">MSANTNQQQEKLRRDYVPQNPGDRFDTFLEQPAQEFQTQPSKMQKASIRNEEVVSGFSEEVAKQLQKEENPEEELKQGESFSKKEGAKGYSEGKQESTSEEQPSLQRREQPLREEQFKEFSKDIHDIQREERKERTKENQRIIDERDRAHGILAQEIIPPVGHPKDQIDQMKQEQDKAAMGFKNVEYRKLLKEQQMKEGTFGELNLEQSESRGSQFGYPEGSLLDRIAKCLSRKICRMLDKERVESSQGSRTGEDICRRDWEGQDNMQQFTQEQRKDLPTENRQLIPMPGHHVSDIEIEASSRIEMLLERTKSQEESGRPIRGSRDMKADKRSPSPERWQESSSGTSEEESNKPPSQQNLAQKKHMKDKGLKITDEDLKMLKEKSFGKKESSKKKKSKAKKEEEPESQKLIETHEPWTDVNKEIWTAEERMQKAKEPKFKVTREERRLEEEWNRRDEDTGALNEGNREM</sequence>
<feature type="compositionally biased region" description="Basic and acidic residues" evidence="1">
    <location>
        <begin position="60"/>
        <end position="97"/>
    </location>
</feature>
<gene>
    <name evidence="2" type="ORF">FGO68_gene879</name>
</gene>
<organism evidence="2 3">
    <name type="scientific">Halteria grandinella</name>
    <dbReference type="NCBI Taxonomy" id="5974"/>
    <lineage>
        <taxon>Eukaryota</taxon>
        <taxon>Sar</taxon>
        <taxon>Alveolata</taxon>
        <taxon>Ciliophora</taxon>
        <taxon>Intramacronucleata</taxon>
        <taxon>Spirotrichea</taxon>
        <taxon>Stichotrichia</taxon>
        <taxon>Sporadotrichida</taxon>
        <taxon>Halteriidae</taxon>
        <taxon>Halteria</taxon>
    </lineage>
</organism>
<feature type="region of interest" description="Disordered" evidence="1">
    <location>
        <begin position="241"/>
        <end position="415"/>
    </location>
</feature>
<feature type="compositionally biased region" description="Polar residues" evidence="1">
    <location>
        <begin position="34"/>
        <end position="44"/>
    </location>
</feature>
<name>A0A8J8SXC0_HALGN</name>
<feature type="compositionally biased region" description="Basic and acidic residues" evidence="1">
    <location>
        <begin position="368"/>
        <end position="390"/>
    </location>
</feature>
<feature type="region of interest" description="Disordered" evidence="1">
    <location>
        <begin position="1"/>
        <end position="176"/>
    </location>
</feature>
<feature type="compositionally biased region" description="Basic and acidic residues" evidence="1">
    <location>
        <begin position="400"/>
        <end position="415"/>
    </location>
</feature>
<dbReference type="EMBL" id="RRYP01017441">
    <property type="protein sequence ID" value="TNV74120.1"/>
    <property type="molecule type" value="Genomic_DNA"/>
</dbReference>